<dbReference type="EMBL" id="JAQQXP010000002">
    <property type="protein sequence ID" value="MDC8831836.1"/>
    <property type="molecule type" value="Genomic_DNA"/>
</dbReference>
<gene>
    <name evidence="15 18" type="primary">mutM</name>
    <name evidence="15" type="synonym">fpg</name>
    <name evidence="18" type="ORF">OIK42_13845</name>
</gene>
<keyword evidence="4 15" id="KW-0479">Metal-binding</keyword>
<evidence type="ECO:0000259" key="16">
    <source>
        <dbReference type="PROSITE" id="PS51066"/>
    </source>
</evidence>
<dbReference type="SMART" id="SM00898">
    <property type="entry name" value="Fapy_DNA_glyco"/>
    <property type="match status" value="1"/>
</dbReference>
<dbReference type="InterPro" id="IPR010663">
    <property type="entry name" value="Znf_FPG/IleRS"/>
</dbReference>
<dbReference type="SUPFAM" id="SSF57716">
    <property type="entry name" value="Glucocorticoid receptor-like (DNA-binding domain)"/>
    <property type="match status" value="1"/>
</dbReference>
<dbReference type="RefSeq" id="WP_273641617.1">
    <property type="nucleotide sequence ID" value="NZ_JAQQXP010000002.1"/>
</dbReference>
<feature type="domain" description="FPG-type" evidence="16">
    <location>
        <begin position="237"/>
        <end position="271"/>
    </location>
</feature>
<organism evidence="18 19">
    <name type="scientific">Alteromonas gilva</name>
    <dbReference type="NCBI Taxonomy" id="2987522"/>
    <lineage>
        <taxon>Bacteria</taxon>
        <taxon>Pseudomonadati</taxon>
        <taxon>Pseudomonadota</taxon>
        <taxon>Gammaproteobacteria</taxon>
        <taxon>Alteromonadales</taxon>
        <taxon>Alteromonadaceae</taxon>
        <taxon>Alteromonas/Salinimonas group</taxon>
        <taxon>Alteromonas</taxon>
    </lineage>
</organism>
<accession>A0ABT5L5S8</accession>
<feature type="binding site" evidence="15">
    <location>
        <position position="91"/>
    </location>
    <ligand>
        <name>DNA</name>
        <dbReference type="ChEBI" id="CHEBI:16991"/>
    </ligand>
</feature>
<dbReference type="InterPro" id="IPR020629">
    <property type="entry name" value="FPG_Glyclase"/>
</dbReference>
<comment type="cofactor">
    <cofactor evidence="15">
        <name>Zn(2+)</name>
        <dbReference type="ChEBI" id="CHEBI:29105"/>
    </cofactor>
    <text evidence="15">Binds 1 zinc ion per subunit.</text>
</comment>
<dbReference type="InterPro" id="IPR035937">
    <property type="entry name" value="FPG_N"/>
</dbReference>
<reference evidence="18 19" key="1">
    <citation type="submission" date="2022-10" db="EMBL/GenBank/DDBJ databases">
        <title>Alteromonas sp. chi3 Genome sequencing.</title>
        <authorList>
            <person name="Park S."/>
        </authorList>
    </citation>
    <scope>NUCLEOTIDE SEQUENCE [LARGE SCALE GENOMIC DNA]</scope>
    <source>
        <strain evidence="19">chi3</strain>
    </source>
</reference>
<feature type="active site" description="Proton donor" evidence="15">
    <location>
        <position position="3"/>
    </location>
</feature>
<dbReference type="Pfam" id="PF01149">
    <property type="entry name" value="Fapy_DNA_glyco"/>
    <property type="match status" value="1"/>
</dbReference>
<name>A0ABT5L5S8_9ALTE</name>
<evidence type="ECO:0000256" key="13">
    <source>
        <dbReference type="ARBA" id="ARBA00023295"/>
    </source>
</evidence>
<evidence type="ECO:0000256" key="6">
    <source>
        <dbReference type="ARBA" id="ARBA00022771"/>
    </source>
</evidence>
<dbReference type="NCBIfam" id="TIGR00577">
    <property type="entry name" value="fpg"/>
    <property type="match status" value="1"/>
</dbReference>
<evidence type="ECO:0000313" key="19">
    <source>
        <dbReference type="Proteomes" id="UP001218788"/>
    </source>
</evidence>
<comment type="function">
    <text evidence="15">Involved in base excision repair of DNA damaged by oxidation or by mutagenic agents. Acts as DNA glycosylase that recognizes and removes damaged bases. Has a preference for oxidized purines, such as 7,8-dihydro-8-oxoguanine (8-oxoG). Has AP (apurinic/apyrimidinic) lyase activity and introduces nicks in the DNA strand. Cleaves the DNA backbone by beta-delta elimination to generate a single-strand break at the site of the removed base with both 3'- and 5'-phosphates.</text>
</comment>
<keyword evidence="10 15" id="KW-0234">DNA repair</keyword>
<evidence type="ECO:0000256" key="5">
    <source>
        <dbReference type="ARBA" id="ARBA00022763"/>
    </source>
</evidence>
<evidence type="ECO:0000256" key="14">
    <source>
        <dbReference type="ARBA" id="ARBA00044632"/>
    </source>
</evidence>
<dbReference type="CDD" id="cd08966">
    <property type="entry name" value="EcFpg-like_N"/>
    <property type="match status" value="1"/>
</dbReference>
<evidence type="ECO:0000256" key="12">
    <source>
        <dbReference type="ARBA" id="ARBA00023268"/>
    </source>
</evidence>
<dbReference type="EC" id="4.2.99.18" evidence="15"/>
<feature type="active site" description="Proton donor; for delta-elimination activity" evidence="15">
    <location>
        <position position="261"/>
    </location>
</feature>
<dbReference type="NCBIfam" id="NF002211">
    <property type="entry name" value="PRK01103.1"/>
    <property type="match status" value="1"/>
</dbReference>
<dbReference type="InterPro" id="IPR000214">
    <property type="entry name" value="Znf_DNA_glyclase/AP_lyase"/>
</dbReference>
<dbReference type="PROSITE" id="PS51068">
    <property type="entry name" value="FPG_CAT"/>
    <property type="match status" value="1"/>
</dbReference>
<proteinExistence type="inferred from homology"/>
<evidence type="ECO:0000256" key="7">
    <source>
        <dbReference type="ARBA" id="ARBA00022801"/>
    </source>
</evidence>
<dbReference type="HAMAP" id="MF_00103">
    <property type="entry name" value="Fapy_DNA_glycosyl"/>
    <property type="match status" value="1"/>
</dbReference>
<keyword evidence="19" id="KW-1185">Reference proteome</keyword>
<feature type="domain" description="Formamidopyrimidine-DNA glycosylase catalytic" evidence="17">
    <location>
        <begin position="2"/>
        <end position="113"/>
    </location>
</feature>
<evidence type="ECO:0000256" key="9">
    <source>
        <dbReference type="ARBA" id="ARBA00023125"/>
    </source>
</evidence>
<evidence type="ECO:0000256" key="11">
    <source>
        <dbReference type="ARBA" id="ARBA00023239"/>
    </source>
</evidence>
<keyword evidence="5 15" id="KW-0227">DNA damage</keyword>
<evidence type="ECO:0000259" key="17">
    <source>
        <dbReference type="PROSITE" id="PS51068"/>
    </source>
</evidence>
<evidence type="ECO:0000256" key="15">
    <source>
        <dbReference type="HAMAP-Rule" id="MF_00103"/>
    </source>
</evidence>
<feature type="active site" description="Proton donor; for beta-elimination activity" evidence="15">
    <location>
        <position position="57"/>
    </location>
</feature>
<evidence type="ECO:0000313" key="18">
    <source>
        <dbReference type="EMBL" id="MDC8831836.1"/>
    </source>
</evidence>
<dbReference type="EC" id="3.2.2.23" evidence="15"/>
<dbReference type="InterPro" id="IPR015886">
    <property type="entry name" value="H2TH_FPG"/>
</dbReference>
<feature type="binding site" evidence="15">
    <location>
        <position position="110"/>
    </location>
    <ligand>
        <name>DNA</name>
        <dbReference type="ChEBI" id="CHEBI:16991"/>
    </ligand>
</feature>
<comment type="similarity">
    <text evidence="2 15">Belongs to the FPG family.</text>
</comment>
<dbReference type="Pfam" id="PF06831">
    <property type="entry name" value="H2TH"/>
    <property type="match status" value="1"/>
</dbReference>
<dbReference type="SUPFAM" id="SSF81624">
    <property type="entry name" value="N-terminal domain of MutM-like DNA repair proteins"/>
    <property type="match status" value="1"/>
</dbReference>
<dbReference type="PANTHER" id="PTHR22993:SF9">
    <property type="entry name" value="FORMAMIDOPYRIMIDINE-DNA GLYCOSYLASE"/>
    <property type="match status" value="1"/>
</dbReference>
<comment type="catalytic activity">
    <reaction evidence="14 15">
        <text>2'-deoxyribonucleotide-(2'-deoxyribose 5'-phosphate)-2'-deoxyribonucleotide-DNA = a 3'-end 2'-deoxyribonucleotide-(2,3-dehydro-2,3-deoxyribose 5'-phosphate)-DNA + a 5'-end 5'-phospho-2'-deoxyribonucleoside-DNA + H(+)</text>
        <dbReference type="Rhea" id="RHEA:66592"/>
        <dbReference type="Rhea" id="RHEA-COMP:13180"/>
        <dbReference type="Rhea" id="RHEA-COMP:16897"/>
        <dbReference type="Rhea" id="RHEA-COMP:17067"/>
        <dbReference type="ChEBI" id="CHEBI:15378"/>
        <dbReference type="ChEBI" id="CHEBI:136412"/>
        <dbReference type="ChEBI" id="CHEBI:157695"/>
        <dbReference type="ChEBI" id="CHEBI:167181"/>
        <dbReference type="EC" id="4.2.99.18"/>
    </reaction>
</comment>
<keyword evidence="6 15" id="KW-0863">Zinc-finger</keyword>
<dbReference type="InterPro" id="IPR012319">
    <property type="entry name" value="FPG_cat"/>
</dbReference>
<dbReference type="Gene3D" id="1.10.8.50">
    <property type="match status" value="1"/>
</dbReference>
<sequence length="271" mass="29690">MPELPEVEVSRLGIAPYLEGAQITGIIVRDRRLRWPVEEALSDAVGQTVMAVNRRAKYLIIELQSGGRIILHLGMSGKLRVLDAAVPPIKHDHIDIVLASGKCLRFNDPRRFGACLWQAPGHEIPTQLSHLGPEPLTDDFTADRLALLSRGKQVAVKNFIMDNAVVVGVGNIYANEALFMAGIDPRRKAGKVSATRYQQLTGAIKEVLAKAIQQGGTTLKDFTQTDGNPGYFKQSLSVYGRAGEPCIACETPIESLTIGQRNTFYCPQCQR</sequence>
<dbReference type="PROSITE" id="PS51066">
    <property type="entry name" value="ZF_FPG_2"/>
    <property type="match status" value="1"/>
</dbReference>
<evidence type="ECO:0000256" key="4">
    <source>
        <dbReference type="ARBA" id="ARBA00022723"/>
    </source>
</evidence>
<feature type="binding site" evidence="15">
    <location>
        <position position="152"/>
    </location>
    <ligand>
        <name>DNA</name>
        <dbReference type="ChEBI" id="CHEBI:16991"/>
    </ligand>
</feature>
<dbReference type="Pfam" id="PF06827">
    <property type="entry name" value="zf-FPG_IleRS"/>
    <property type="match status" value="1"/>
</dbReference>
<keyword evidence="11 15" id="KW-0456">Lyase</keyword>
<comment type="subunit">
    <text evidence="3 15">Monomer.</text>
</comment>
<protein>
    <recommendedName>
        <fullName evidence="15">Formamidopyrimidine-DNA glycosylase</fullName>
        <shortName evidence="15">Fapy-DNA glycosylase</shortName>
        <ecNumber evidence="15">3.2.2.23</ecNumber>
    </recommendedName>
    <alternativeName>
        <fullName evidence="15">DNA-(apurinic or apyrimidinic site) lyase MutM</fullName>
        <shortName evidence="15">AP lyase MutM</shortName>
        <ecNumber evidence="15">4.2.99.18</ecNumber>
    </alternativeName>
</protein>
<dbReference type="SUPFAM" id="SSF46946">
    <property type="entry name" value="S13-like H2TH domain"/>
    <property type="match status" value="1"/>
</dbReference>
<keyword evidence="13 15" id="KW-0326">Glycosidase</keyword>
<dbReference type="GO" id="GO:0140078">
    <property type="term" value="F:class I DNA-(apurinic or apyrimidinic site) endonuclease activity"/>
    <property type="evidence" value="ECO:0007669"/>
    <property type="project" value="UniProtKB-EC"/>
</dbReference>
<feature type="active site" description="Schiff-base intermediate with DNA" evidence="15">
    <location>
        <position position="2"/>
    </location>
</feature>
<dbReference type="GO" id="GO:0008534">
    <property type="term" value="F:oxidized purine nucleobase lesion DNA N-glycosylase activity"/>
    <property type="evidence" value="ECO:0007669"/>
    <property type="project" value="UniProtKB-EC"/>
</dbReference>
<dbReference type="PANTHER" id="PTHR22993">
    <property type="entry name" value="FORMAMIDOPYRIMIDINE-DNA GLYCOSYLASE"/>
    <property type="match status" value="1"/>
</dbReference>
<evidence type="ECO:0000256" key="8">
    <source>
        <dbReference type="ARBA" id="ARBA00022833"/>
    </source>
</evidence>
<dbReference type="InterPro" id="IPR010979">
    <property type="entry name" value="Ribosomal_uS13-like_H2TH"/>
</dbReference>
<evidence type="ECO:0000256" key="1">
    <source>
        <dbReference type="ARBA" id="ARBA00001668"/>
    </source>
</evidence>
<keyword evidence="8 15" id="KW-0862">Zinc</keyword>
<evidence type="ECO:0000256" key="2">
    <source>
        <dbReference type="ARBA" id="ARBA00009409"/>
    </source>
</evidence>
<comment type="caution">
    <text evidence="18">The sequence shown here is derived from an EMBL/GenBank/DDBJ whole genome shotgun (WGS) entry which is preliminary data.</text>
</comment>
<dbReference type="SMART" id="SM01232">
    <property type="entry name" value="H2TH"/>
    <property type="match status" value="1"/>
</dbReference>
<keyword evidence="12 15" id="KW-0511">Multifunctional enzyme</keyword>
<keyword evidence="7 15" id="KW-0378">Hydrolase</keyword>
<keyword evidence="9 15" id="KW-0238">DNA-binding</keyword>
<dbReference type="Gene3D" id="3.20.190.10">
    <property type="entry name" value="MutM-like, N-terminal"/>
    <property type="match status" value="1"/>
</dbReference>
<dbReference type="Proteomes" id="UP001218788">
    <property type="component" value="Unassembled WGS sequence"/>
</dbReference>
<evidence type="ECO:0000256" key="3">
    <source>
        <dbReference type="ARBA" id="ARBA00011245"/>
    </source>
</evidence>
<comment type="catalytic activity">
    <reaction evidence="1 15">
        <text>Hydrolysis of DNA containing ring-opened 7-methylguanine residues, releasing 2,6-diamino-4-hydroxy-5-(N-methyl)formamidopyrimidine.</text>
        <dbReference type="EC" id="3.2.2.23"/>
    </reaction>
</comment>
<evidence type="ECO:0000256" key="10">
    <source>
        <dbReference type="ARBA" id="ARBA00023204"/>
    </source>
</evidence>